<comment type="catalytic activity">
    <reaction evidence="7">
        <text>4-amino-4-deoxychorismate = 4-aminobenzoate + pyruvate + H(+)</text>
        <dbReference type="Rhea" id="RHEA:16201"/>
        <dbReference type="ChEBI" id="CHEBI:15361"/>
        <dbReference type="ChEBI" id="CHEBI:15378"/>
        <dbReference type="ChEBI" id="CHEBI:17836"/>
        <dbReference type="ChEBI" id="CHEBI:58406"/>
        <dbReference type="EC" id="4.1.3.38"/>
    </reaction>
</comment>
<dbReference type="GO" id="GO:0008483">
    <property type="term" value="F:transaminase activity"/>
    <property type="evidence" value="ECO:0007669"/>
    <property type="project" value="UniProtKB-KW"/>
</dbReference>
<name>A0A2V1H0C1_9GAMM</name>
<evidence type="ECO:0000256" key="5">
    <source>
        <dbReference type="ARBA" id="ARBA00035633"/>
    </source>
</evidence>
<keyword evidence="13" id="KW-0032">Aminotransferase</keyword>
<gene>
    <name evidence="13" type="ORF">DC094_03585</name>
</gene>
<evidence type="ECO:0000256" key="7">
    <source>
        <dbReference type="ARBA" id="ARBA00049529"/>
    </source>
</evidence>
<evidence type="ECO:0000256" key="1">
    <source>
        <dbReference type="ARBA" id="ARBA00001933"/>
    </source>
</evidence>
<evidence type="ECO:0000256" key="3">
    <source>
        <dbReference type="ARBA" id="ARBA00022898"/>
    </source>
</evidence>
<dbReference type="CDD" id="cd01558">
    <property type="entry name" value="D-AAT_like"/>
    <property type="match status" value="1"/>
</dbReference>
<dbReference type="Proteomes" id="UP000244906">
    <property type="component" value="Unassembled WGS sequence"/>
</dbReference>
<keyword evidence="13" id="KW-0808">Transferase</keyword>
<dbReference type="SUPFAM" id="SSF56752">
    <property type="entry name" value="D-aminoacid aminotransferase-like PLP-dependent enzymes"/>
    <property type="match status" value="1"/>
</dbReference>
<dbReference type="InterPro" id="IPR043131">
    <property type="entry name" value="BCAT-like_N"/>
</dbReference>
<evidence type="ECO:0000256" key="10">
    <source>
        <dbReference type="ARBA" id="ARBA00080135"/>
    </source>
</evidence>
<comment type="caution">
    <text evidence="13">The sequence shown here is derived from an EMBL/GenBank/DDBJ whole genome shotgun (WGS) entry which is preliminary data.</text>
</comment>
<dbReference type="EMBL" id="QDDL01000001">
    <property type="protein sequence ID" value="PVZ72109.1"/>
    <property type="molecule type" value="Genomic_DNA"/>
</dbReference>
<dbReference type="InterPro" id="IPR043132">
    <property type="entry name" value="BCAT-like_C"/>
</dbReference>
<comment type="similarity">
    <text evidence="2 11">Belongs to the class-IV pyridoxal-phosphate-dependent aminotransferase family.</text>
</comment>
<keyword evidence="3 12" id="KW-0663">Pyridoxal phosphate</keyword>
<evidence type="ECO:0000313" key="14">
    <source>
        <dbReference type="Proteomes" id="UP000244906"/>
    </source>
</evidence>
<protein>
    <recommendedName>
        <fullName evidence="9">Aminodeoxychorismate lyase</fullName>
        <ecNumber evidence="6">4.1.3.38</ecNumber>
    </recommendedName>
    <alternativeName>
        <fullName evidence="10">4-amino-4-deoxychorismate lyase</fullName>
    </alternativeName>
</protein>
<dbReference type="InterPro" id="IPR001544">
    <property type="entry name" value="Aminotrans_IV"/>
</dbReference>
<organism evidence="13 14">
    <name type="scientific">Pelagibaculum spongiae</name>
    <dbReference type="NCBI Taxonomy" id="2080658"/>
    <lineage>
        <taxon>Bacteria</taxon>
        <taxon>Pseudomonadati</taxon>
        <taxon>Pseudomonadota</taxon>
        <taxon>Gammaproteobacteria</taxon>
        <taxon>Oceanospirillales</taxon>
        <taxon>Pelagibaculum</taxon>
    </lineage>
</organism>
<dbReference type="InterPro" id="IPR018300">
    <property type="entry name" value="Aminotrans_IV_CS"/>
</dbReference>
<dbReference type="FunFam" id="3.20.10.10:FF:000002">
    <property type="entry name" value="D-alanine aminotransferase"/>
    <property type="match status" value="1"/>
</dbReference>
<dbReference type="EC" id="4.1.3.38" evidence="6"/>
<dbReference type="Gene3D" id="3.30.470.10">
    <property type="match status" value="1"/>
</dbReference>
<evidence type="ECO:0000313" key="13">
    <source>
        <dbReference type="EMBL" id="PVZ72109.1"/>
    </source>
</evidence>
<proteinExistence type="inferred from homology"/>
<dbReference type="GO" id="GO:0046656">
    <property type="term" value="P:folic acid biosynthetic process"/>
    <property type="evidence" value="ECO:0007669"/>
    <property type="project" value="UniProtKB-KW"/>
</dbReference>
<keyword evidence="4" id="KW-0289">Folate biosynthesis</keyword>
<evidence type="ECO:0000256" key="11">
    <source>
        <dbReference type="RuleBase" id="RU004106"/>
    </source>
</evidence>
<dbReference type="PROSITE" id="PS00770">
    <property type="entry name" value="AA_TRANSFER_CLASS_4"/>
    <property type="match status" value="1"/>
</dbReference>
<dbReference type="RefSeq" id="WP_116685694.1">
    <property type="nucleotide sequence ID" value="NZ_CAWNYD010000001.1"/>
</dbReference>
<comment type="cofactor">
    <cofactor evidence="1 12">
        <name>pyridoxal 5'-phosphate</name>
        <dbReference type="ChEBI" id="CHEBI:597326"/>
    </cofactor>
</comment>
<evidence type="ECO:0000256" key="12">
    <source>
        <dbReference type="RuleBase" id="RU004516"/>
    </source>
</evidence>
<evidence type="ECO:0000256" key="2">
    <source>
        <dbReference type="ARBA" id="ARBA00009320"/>
    </source>
</evidence>
<dbReference type="Pfam" id="PF01063">
    <property type="entry name" value="Aminotran_4"/>
    <property type="match status" value="1"/>
</dbReference>
<dbReference type="InterPro" id="IPR036038">
    <property type="entry name" value="Aminotransferase-like"/>
</dbReference>
<dbReference type="GO" id="GO:0008696">
    <property type="term" value="F:4-amino-4-deoxychorismate lyase activity"/>
    <property type="evidence" value="ECO:0007669"/>
    <property type="project" value="UniProtKB-EC"/>
</dbReference>
<dbReference type="GO" id="GO:0005829">
    <property type="term" value="C:cytosol"/>
    <property type="evidence" value="ECO:0007669"/>
    <property type="project" value="TreeGrafter"/>
</dbReference>
<evidence type="ECO:0000256" key="9">
    <source>
        <dbReference type="ARBA" id="ARBA00069174"/>
    </source>
</evidence>
<evidence type="ECO:0000256" key="8">
    <source>
        <dbReference type="ARBA" id="ARBA00054027"/>
    </source>
</evidence>
<keyword evidence="14" id="KW-1185">Reference proteome</keyword>
<dbReference type="Gene3D" id="3.20.10.10">
    <property type="entry name" value="D-amino Acid Aminotransferase, subunit A, domain 2"/>
    <property type="match status" value="1"/>
</dbReference>
<reference evidence="13 14" key="1">
    <citation type="submission" date="2018-04" db="EMBL/GenBank/DDBJ databases">
        <title>Thalassorhabdus spongiae gen. nov., sp. nov., isolated from a marine sponge in South-West Iceland.</title>
        <authorList>
            <person name="Knobloch S."/>
            <person name="Daussin A."/>
            <person name="Johannsson R."/>
            <person name="Marteinsson V.T."/>
        </authorList>
    </citation>
    <scope>NUCLEOTIDE SEQUENCE [LARGE SCALE GENOMIC DNA]</scope>
    <source>
        <strain evidence="13 14">Hp12</strain>
    </source>
</reference>
<dbReference type="GO" id="GO:0008652">
    <property type="term" value="P:amino acid biosynthetic process"/>
    <property type="evidence" value="ECO:0007669"/>
    <property type="project" value="UniProtKB-ARBA"/>
</dbReference>
<accession>A0A2V1H0C1</accession>
<dbReference type="PANTHER" id="PTHR42743:SF10">
    <property type="entry name" value="D-ALANINE AMINOTRANSFERASE"/>
    <property type="match status" value="1"/>
</dbReference>
<dbReference type="OrthoDB" id="21319at2"/>
<dbReference type="InterPro" id="IPR050571">
    <property type="entry name" value="Class-IV_PLP-Dep_Aminotrnsfr"/>
</dbReference>
<dbReference type="PANTHER" id="PTHR42743">
    <property type="entry name" value="AMINO-ACID AMINOTRANSFERASE"/>
    <property type="match status" value="1"/>
</dbReference>
<comment type="function">
    <text evidence="8">Involved in the biosynthesis of p-aminobenzoate (PABA), a precursor of tetrahydrofolate. Converts 4-amino-4-deoxychorismate into 4-aminobenzoate (PABA) and pyruvate.</text>
</comment>
<comment type="pathway">
    <text evidence="5">Cofactor biosynthesis; tetrahydrofolate biosynthesis; 4-aminobenzoate from chorismate: step 2/2.</text>
</comment>
<evidence type="ECO:0000256" key="6">
    <source>
        <dbReference type="ARBA" id="ARBA00035676"/>
    </source>
</evidence>
<dbReference type="AlphaFoldDB" id="A0A2V1H0C1"/>
<sequence>MQPVAWLNGEFLPQSEARISPMDRGFLFADGIYEVVPVFAGKPLAIEQHLIRLTQSLESIQHPNPLSIEQWTTTIEQLIEKNGGGDIGVYIQVTRGSYQKRTHQFPPLENTQPTVFMTASSLPAFSAEAIGNGFHAITSDDFRWGRCDIKSVALLGHCMLRQQSFEQDAIETLLEKDGWLTEGTSSNVFLIKDGRLLTPKADLRILNGITRQLVIDLARQADIPVEIRDIHIEALFKADEVFITSSTKDLLPIVKIDNKTVANGQPGPIWEKLTQTYQQLKSQ</sequence>
<evidence type="ECO:0000256" key="4">
    <source>
        <dbReference type="ARBA" id="ARBA00022909"/>
    </source>
</evidence>